<keyword evidence="2" id="KW-1185">Reference proteome</keyword>
<comment type="caution">
    <text evidence="1">The sequence shown here is derived from an EMBL/GenBank/DDBJ whole genome shotgun (WGS) entry which is preliminary data.</text>
</comment>
<evidence type="ECO:0000313" key="2">
    <source>
        <dbReference type="Proteomes" id="UP000717328"/>
    </source>
</evidence>
<name>A0A9P7GI02_9AGAR</name>
<reference evidence="1" key="2">
    <citation type="submission" date="2021-10" db="EMBL/GenBank/DDBJ databases">
        <title>Phylogenomics reveals ancestral predisposition of the termite-cultivated fungus Termitomyces towards a domesticated lifestyle.</title>
        <authorList>
            <person name="Auxier B."/>
            <person name="Grum-Grzhimaylo A."/>
            <person name="Cardenas M.E."/>
            <person name="Lodge J.D."/>
            <person name="Laessoe T."/>
            <person name="Pedersen O."/>
            <person name="Smith M.E."/>
            <person name="Kuyper T.W."/>
            <person name="Franco-Molano E.A."/>
            <person name="Baroni T.J."/>
            <person name="Aanen D.K."/>
        </authorList>
    </citation>
    <scope>NUCLEOTIDE SEQUENCE</scope>
    <source>
        <strain evidence="1">D49</strain>
    </source>
</reference>
<proteinExistence type="predicted"/>
<accession>A0A9P7GI02</accession>
<protein>
    <submittedName>
        <fullName evidence="1">Uncharacterized protein</fullName>
    </submittedName>
</protein>
<organism evidence="1 2">
    <name type="scientific">Sphagnurus paluster</name>
    <dbReference type="NCBI Taxonomy" id="117069"/>
    <lineage>
        <taxon>Eukaryota</taxon>
        <taxon>Fungi</taxon>
        <taxon>Dikarya</taxon>
        <taxon>Basidiomycota</taxon>
        <taxon>Agaricomycotina</taxon>
        <taxon>Agaricomycetes</taxon>
        <taxon>Agaricomycetidae</taxon>
        <taxon>Agaricales</taxon>
        <taxon>Tricholomatineae</taxon>
        <taxon>Lyophyllaceae</taxon>
        <taxon>Sphagnurus</taxon>
    </lineage>
</organism>
<evidence type="ECO:0000313" key="1">
    <source>
        <dbReference type="EMBL" id="KAG5649640.1"/>
    </source>
</evidence>
<sequence>MSTDIPPEARQKLLPDPTLSIIELLQFSHSFPPIVSGRVNAADFASTEAPQITDIDAVRALPVPPLDTVRTLAGTISPETRSIKTPHVLSKKKSFPLWTISYWLEVFHIQQICFQWMNAEDALRRQREKMIPKLRKSKQIS</sequence>
<dbReference type="AlphaFoldDB" id="A0A9P7GI02"/>
<dbReference type="EMBL" id="JABCKI010000815">
    <property type="protein sequence ID" value="KAG5649640.1"/>
    <property type="molecule type" value="Genomic_DNA"/>
</dbReference>
<dbReference type="Proteomes" id="UP000717328">
    <property type="component" value="Unassembled WGS sequence"/>
</dbReference>
<dbReference type="OrthoDB" id="2979847at2759"/>
<gene>
    <name evidence="1" type="ORF">H0H81_002739</name>
</gene>
<reference evidence="1" key="1">
    <citation type="submission" date="2021-02" db="EMBL/GenBank/DDBJ databases">
        <authorList>
            <person name="Nieuwenhuis M."/>
            <person name="Van De Peppel L.J.J."/>
        </authorList>
    </citation>
    <scope>NUCLEOTIDE SEQUENCE</scope>
    <source>
        <strain evidence="1">D49</strain>
    </source>
</reference>